<evidence type="ECO:0000259" key="1">
    <source>
        <dbReference type="Pfam" id="PF03372"/>
    </source>
</evidence>
<dbReference type="PANTHER" id="PTHR23227:SF67">
    <property type="entry name" value="CRANIOFACIAL DEVELOPMENT PROTEIN 2-LIKE"/>
    <property type="match status" value="1"/>
</dbReference>
<dbReference type="Proteomes" id="UP000007819">
    <property type="component" value="Chromosome A1"/>
</dbReference>
<dbReference type="RefSeq" id="XP_008180299.1">
    <property type="nucleotide sequence ID" value="XM_008182077.1"/>
</dbReference>
<dbReference type="SUPFAM" id="SSF56219">
    <property type="entry name" value="DNase I-like"/>
    <property type="match status" value="1"/>
</dbReference>
<dbReference type="InterPro" id="IPR027124">
    <property type="entry name" value="Swc5/CFDP1/2"/>
</dbReference>
<dbReference type="AlphaFoldDB" id="A0A8R1X1J3"/>
<dbReference type="PANTHER" id="PTHR23227">
    <property type="entry name" value="BUCENTAUR RELATED"/>
    <property type="match status" value="1"/>
</dbReference>
<evidence type="ECO:0000313" key="3">
    <source>
        <dbReference type="Proteomes" id="UP000007819"/>
    </source>
</evidence>
<name>A0A8R1X1J3_ACYPI</name>
<keyword evidence="3" id="KW-1185">Reference proteome</keyword>
<accession>A0A8R1X1J3</accession>
<protein>
    <recommendedName>
        <fullName evidence="1">Endonuclease/exonuclease/phosphatase domain-containing protein</fullName>
    </recommendedName>
</protein>
<dbReference type="OrthoDB" id="6600435at2759"/>
<proteinExistence type="predicted"/>
<dbReference type="InterPro" id="IPR005135">
    <property type="entry name" value="Endo/exonuclease/phosphatase"/>
</dbReference>
<dbReference type="GeneID" id="103308535"/>
<dbReference type="GO" id="GO:0003824">
    <property type="term" value="F:catalytic activity"/>
    <property type="evidence" value="ECO:0007669"/>
    <property type="project" value="InterPro"/>
</dbReference>
<evidence type="ECO:0000313" key="2">
    <source>
        <dbReference type="EnsemblMetazoa" id="XP_008180299.1"/>
    </source>
</evidence>
<dbReference type="EnsemblMetazoa" id="XM_008182077.1">
    <property type="protein sequence ID" value="XP_008180299.1"/>
    <property type="gene ID" value="LOC103308535"/>
</dbReference>
<sequence>MTFSQVKDSGGKIVPRSDLRVGTTREERMVKESRQDRKIVTWDVRTLLQCGKLDNLKIEMTRMNIDILGISEVRWPEAGNIWSGDYRFIYSGTSAENPGRGGVGIMLRKDIGKKVKSYVQYSERIILVKIETKPKDTIIVQVYMPTSNSNDSQVEEVYEQIEKAIETIKGEENLIIMGDWNAIVGEGKGERNIMGKYGLGKRNDRRDRLVEFCAKHDLIITNTCFDHHPRRRYTWKIPGDVGRRGNTNRWQTSKLKEEKVNEKFKEYTNKIKTQEEQDIKTRWTSLRETTTNAATETMKETKAHYREKNG</sequence>
<dbReference type="Pfam" id="PF03372">
    <property type="entry name" value="Exo_endo_phos"/>
    <property type="match status" value="1"/>
</dbReference>
<reference evidence="3" key="1">
    <citation type="submission" date="2010-06" db="EMBL/GenBank/DDBJ databases">
        <authorList>
            <person name="Jiang H."/>
            <person name="Abraham K."/>
            <person name="Ali S."/>
            <person name="Alsbrooks S.L."/>
            <person name="Anim B.N."/>
            <person name="Anosike U.S."/>
            <person name="Attaway T."/>
            <person name="Bandaranaike D.P."/>
            <person name="Battles P.K."/>
            <person name="Bell S.N."/>
            <person name="Bell A.V."/>
            <person name="Beltran B."/>
            <person name="Bickham C."/>
            <person name="Bustamante Y."/>
            <person name="Caleb T."/>
            <person name="Canada A."/>
            <person name="Cardenas V."/>
            <person name="Carter K."/>
            <person name="Chacko J."/>
            <person name="Chandrabose M.N."/>
            <person name="Chavez D."/>
            <person name="Chavez A."/>
            <person name="Chen L."/>
            <person name="Chu H.-S."/>
            <person name="Claassen K.J."/>
            <person name="Cockrell R."/>
            <person name="Collins M."/>
            <person name="Cooper J.A."/>
            <person name="Cree A."/>
            <person name="Curry S.M."/>
            <person name="Da Y."/>
            <person name="Dao M.D."/>
            <person name="Das B."/>
            <person name="Davila M.-L."/>
            <person name="Davy-Carroll L."/>
            <person name="Denson S."/>
            <person name="Dinh H."/>
            <person name="Ebong V.E."/>
            <person name="Edwards J.R."/>
            <person name="Egan A."/>
            <person name="El-Daye J."/>
            <person name="Escobedo L."/>
            <person name="Fernandez S."/>
            <person name="Fernando P.R."/>
            <person name="Flagg N."/>
            <person name="Forbes L.D."/>
            <person name="Fowler R.G."/>
            <person name="Fu Q."/>
            <person name="Gabisi R.A."/>
            <person name="Ganer J."/>
            <person name="Garbino Pronczuk A."/>
            <person name="Garcia R.M."/>
            <person name="Garner T."/>
            <person name="Garrett T.E."/>
            <person name="Gonzalez D.A."/>
            <person name="Hamid H."/>
            <person name="Hawkins E.S."/>
            <person name="Hirani K."/>
            <person name="Hogues M.E."/>
            <person name="Hollins B."/>
            <person name="Hsiao C.-H."/>
            <person name="Jabil R."/>
            <person name="James M.L."/>
            <person name="Jhangiani S.N."/>
            <person name="Johnson B."/>
            <person name="Johnson Q."/>
            <person name="Joshi V."/>
            <person name="Kalu J.B."/>
            <person name="Kam C."/>
            <person name="Kashfia A."/>
            <person name="Keebler J."/>
            <person name="Kisamo H."/>
            <person name="Kovar C.L."/>
            <person name="Lago L.A."/>
            <person name="Lai C.-Y."/>
            <person name="Laidlaw J."/>
            <person name="Lara F."/>
            <person name="Le T.-K."/>
            <person name="Lee S.L."/>
            <person name="Legall F.H."/>
            <person name="Lemon S.J."/>
            <person name="Lewis L.R."/>
            <person name="Li B."/>
            <person name="Liu Y."/>
            <person name="Liu Y.-S."/>
            <person name="Lopez J."/>
            <person name="Lozado R.J."/>
            <person name="Lu J."/>
            <person name="Madu R.C."/>
            <person name="Maheshwari M."/>
            <person name="Maheshwari R."/>
            <person name="Malloy K."/>
            <person name="Martinez E."/>
            <person name="Mathew T."/>
            <person name="Mercado I.C."/>
            <person name="Mercado C."/>
            <person name="Meyer B."/>
            <person name="Montgomery K."/>
            <person name="Morgan M.B."/>
            <person name="Munidasa M."/>
            <person name="Nazareth L.V."/>
            <person name="Nelson J."/>
            <person name="Ng B.M."/>
            <person name="Nguyen N.B."/>
            <person name="Nguyen P.Q."/>
            <person name="Nguyen T."/>
            <person name="Obregon M."/>
            <person name="Okwuonu G.O."/>
            <person name="Onwere C.G."/>
            <person name="Orozco G."/>
            <person name="Parra A."/>
            <person name="Patel S."/>
            <person name="Patil S."/>
            <person name="Perez A."/>
            <person name="Perez Y."/>
            <person name="Pham C."/>
            <person name="Primus E.L."/>
            <person name="Pu L.-L."/>
            <person name="Puazo M."/>
            <person name="Qin X."/>
            <person name="Quiroz J.B."/>
            <person name="Reese J."/>
            <person name="Richards S."/>
            <person name="Rives C.M."/>
            <person name="Robberts R."/>
            <person name="Ruiz S.J."/>
            <person name="Ruiz M.J."/>
            <person name="Santibanez J."/>
            <person name="Schneider B.W."/>
            <person name="Sisson I."/>
            <person name="Smith M."/>
            <person name="Sodergren E."/>
            <person name="Song X.-Z."/>
            <person name="Song B.B."/>
            <person name="Summersgill H."/>
            <person name="Thelus R."/>
            <person name="Thornton R.D."/>
            <person name="Trejos Z.Y."/>
            <person name="Usmani K."/>
            <person name="Vattathil S."/>
            <person name="Villasana D."/>
            <person name="Walker D.L."/>
            <person name="Wang S."/>
            <person name="Wang K."/>
            <person name="White C.S."/>
            <person name="Williams A.C."/>
            <person name="Williamson J."/>
            <person name="Wilson K."/>
            <person name="Woghiren I.O."/>
            <person name="Woodworth J.R."/>
            <person name="Worley K.C."/>
            <person name="Wright R.A."/>
            <person name="Wu W."/>
            <person name="Young L."/>
            <person name="Zhang L."/>
            <person name="Zhang J."/>
            <person name="Zhu Y."/>
            <person name="Muzny D.M."/>
            <person name="Weinstock G."/>
            <person name="Gibbs R.A."/>
        </authorList>
    </citation>
    <scope>NUCLEOTIDE SEQUENCE [LARGE SCALE GENOMIC DNA]</scope>
    <source>
        <strain evidence="3">LSR1</strain>
    </source>
</reference>
<dbReference type="CDD" id="cd09076">
    <property type="entry name" value="L1-EN"/>
    <property type="match status" value="1"/>
</dbReference>
<dbReference type="Gene3D" id="3.60.10.10">
    <property type="entry name" value="Endonuclease/exonuclease/phosphatase"/>
    <property type="match status" value="1"/>
</dbReference>
<organism evidence="2 3">
    <name type="scientific">Acyrthosiphon pisum</name>
    <name type="common">Pea aphid</name>
    <dbReference type="NCBI Taxonomy" id="7029"/>
    <lineage>
        <taxon>Eukaryota</taxon>
        <taxon>Metazoa</taxon>
        <taxon>Ecdysozoa</taxon>
        <taxon>Arthropoda</taxon>
        <taxon>Hexapoda</taxon>
        <taxon>Insecta</taxon>
        <taxon>Pterygota</taxon>
        <taxon>Neoptera</taxon>
        <taxon>Paraneoptera</taxon>
        <taxon>Hemiptera</taxon>
        <taxon>Sternorrhyncha</taxon>
        <taxon>Aphidomorpha</taxon>
        <taxon>Aphidoidea</taxon>
        <taxon>Aphididae</taxon>
        <taxon>Macrosiphini</taxon>
        <taxon>Acyrthosiphon</taxon>
    </lineage>
</organism>
<reference evidence="2" key="2">
    <citation type="submission" date="2022-06" db="UniProtKB">
        <authorList>
            <consortium name="EnsemblMetazoa"/>
        </authorList>
    </citation>
    <scope>IDENTIFICATION</scope>
</reference>
<dbReference type="InterPro" id="IPR036691">
    <property type="entry name" value="Endo/exonu/phosph_ase_sf"/>
</dbReference>
<feature type="domain" description="Endonuclease/exonuclease/phosphatase" evidence="1">
    <location>
        <begin position="52"/>
        <end position="199"/>
    </location>
</feature>
<dbReference type="KEGG" id="api:103308535"/>